<dbReference type="EMBL" id="LGGO01000227">
    <property type="protein sequence ID" value="KUK75984.1"/>
    <property type="molecule type" value="Genomic_DNA"/>
</dbReference>
<gene>
    <name evidence="1" type="ORF">XD93_1164</name>
</gene>
<dbReference type="AlphaFoldDB" id="A0A117LZD6"/>
<organism evidence="1 2">
    <name type="scientific">candidate division WS6 bacterium 34_10</name>
    <dbReference type="NCBI Taxonomy" id="1641389"/>
    <lineage>
        <taxon>Bacteria</taxon>
        <taxon>Candidatus Dojkabacteria</taxon>
    </lineage>
</organism>
<proteinExistence type="predicted"/>
<comment type="caution">
    <text evidence="1">The sequence shown here is derived from an EMBL/GenBank/DDBJ whole genome shotgun (WGS) entry which is preliminary data.</text>
</comment>
<accession>A0A117LZD6</accession>
<reference evidence="2" key="1">
    <citation type="journal article" date="2015" name="MBio">
        <title>Genome-Resolved Metagenomic Analysis Reveals Roles for Candidate Phyla and Other Microbial Community Members in Biogeochemical Transformations in Oil Reservoirs.</title>
        <authorList>
            <person name="Hu P."/>
            <person name="Tom L."/>
            <person name="Singh A."/>
            <person name="Thomas B.C."/>
            <person name="Baker B.J."/>
            <person name="Piceno Y.M."/>
            <person name="Andersen G.L."/>
            <person name="Banfield J.F."/>
        </authorList>
    </citation>
    <scope>NUCLEOTIDE SEQUENCE [LARGE SCALE GENOMIC DNA]</scope>
</reference>
<protein>
    <submittedName>
        <fullName evidence="1">Uncharacterized protein</fullName>
    </submittedName>
</protein>
<dbReference type="Proteomes" id="UP000053904">
    <property type="component" value="Unassembled WGS sequence"/>
</dbReference>
<evidence type="ECO:0000313" key="1">
    <source>
        <dbReference type="EMBL" id="KUK75984.1"/>
    </source>
</evidence>
<name>A0A117LZD6_9BACT</name>
<evidence type="ECO:0000313" key="2">
    <source>
        <dbReference type="Proteomes" id="UP000053904"/>
    </source>
</evidence>
<sequence>MESIGNIINDLKKKVSDDNKRKDEKDQEELFDTSEYVNSKYISGKKKGYVTKEYQSYGAWLANALNDKERMSMYIKWAKEKPRSLLESAYRFIADYPDARDMSRLFMWKVKELEEQTENKKGKVKETDSS</sequence>